<proteinExistence type="predicted"/>
<name>A0A420DTP0_9RHOB</name>
<dbReference type="STRING" id="1443111.Z949_221"/>
<dbReference type="Pfam" id="PF07963">
    <property type="entry name" value="N_methyl"/>
    <property type="match status" value="1"/>
</dbReference>
<dbReference type="GO" id="GO:0015628">
    <property type="term" value="P:protein secretion by the type II secretion system"/>
    <property type="evidence" value="ECO:0007669"/>
    <property type="project" value="InterPro"/>
</dbReference>
<dbReference type="PROSITE" id="PS00409">
    <property type="entry name" value="PROKAR_NTER_METHYL"/>
    <property type="match status" value="1"/>
</dbReference>
<dbReference type="InterPro" id="IPR012902">
    <property type="entry name" value="N_methyl_site"/>
</dbReference>
<keyword evidence="2" id="KW-0488">Methylation</keyword>
<evidence type="ECO:0000256" key="1">
    <source>
        <dbReference type="ARBA" id="ARBA00004167"/>
    </source>
</evidence>
<evidence type="ECO:0000256" key="2">
    <source>
        <dbReference type="ARBA" id="ARBA00022481"/>
    </source>
</evidence>
<evidence type="ECO:0000256" key="6">
    <source>
        <dbReference type="SAM" id="Phobius"/>
    </source>
</evidence>
<dbReference type="AlphaFoldDB" id="A0A420DTP0"/>
<keyword evidence="3 6" id="KW-0812">Transmembrane</keyword>
<keyword evidence="5 6" id="KW-0472">Membrane</keyword>
<dbReference type="InterPro" id="IPR045584">
    <property type="entry name" value="Pilin-like"/>
</dbReference>
<evidence type="ECO:0000256" key="4">
    <source>
        <dbReference type="ARBA" id="ARBA00022989"/>
    </source>
</evidence>
<dbReference type="NCBIfam" id="TIGR02532">
    <property type="entry name" value="IV_pilin_GFxxxE"/>
    <property type="match status" value="1"/>
</dbReference>
<evidence type="ECO:0000313" key="8">
    <source>
        <dbReference type="Proteomes" id="UP000284407"/>
    </source>
</evidence>
<comment type="caution">
    <text evidence="7">The sequence shown here is derived from an EMBL/GenBank/DDBJ whole genome shotgun (WGS) entry which is preliminary data.</text>
</comment>
<keyword evidence="8" id="KW-1185">Reference proteome</keyword>
<accession>A0A420DTP0</accession>
<comment type="subcellular location">
    <subcellularLocation>
        <location evidence="1">Membrane</location>
        <topology evidence="1">Single-pass membrane protein</topology>
    </subcellularLocation>
</comment>
<dbReference type="GO" id="GO:0015627">
    <property type="term" value="C:type II protein secretion system complex"/>
    <property type="evidence" value="ECO:0007669"/>
    <property type="project" value="InterPro"/>
</dbReference>
<evidence type="ECO:0000313" key="7">
    <source>
        <dbReference type="EMBL" id="RKE97548.1"/>
    </source>
</evidence>
<dbReference type="PRINTS" id="PR00885">
    <property type="entry name" value="BCTERIALGSPH"/>
</dbReference>
<gene>
    <name evidence="7" type="ORF">C8N30_2159</name>
</gene>
<dbReference type="SUPFAM" id="SSF54523">
    <property type="entry name" value="Pili subunits"/>
    <property type="match status" value="1"/>
</dbReference>
<dbReference type="Gene3D" id="3.55.40.10">
    <property type="entry name" value="minor pseudopilin epsh domain"/>
    <property type="match status" value="1"/>
</dbReference>
<evidence type="ECO:0000256" key="3">
    <source>
        <dbReference type="ARBA" id="ARBA00022692"/>
    </source>
</evidence>
<protein>
    <submittedName>
        <fullName evidence="7">Type II secretion system protein H</fullName>
    </submittedName>
</protein>
<organism evidence="7 8">
    <name type="scientific">Sulfitobacter guttiformis</name>
    <dbReference type="NCBI Taxonomy" id="74349"/>
    <lineage>
        <taxon>Bacteria</taxon>
        <taxon>Pseudomonadati</taxon>
        <taxon>Pseudomonadota</taxon>
        <taxon>Alphaproteobacteria</taxon>
        <taxon>Rhodobacterales</taxon>
        <taxon>Roseobacteraceae</taxon>
        <taxon>Sulfitobacter</taxon>
    </lineage>
</organism>
<dbReference type="InterPro" id="IPR002416">
    <property type="entry name" value="T2SS_protein-GspH"/>
</dbReference>
<feature type="transmembrane region" description="Helical" evidence="6">
    <location>
        <begin position="12"/>
        <end position="34"/>
    </location>
</feature>
<sequence length="159" mass="16849">MAEQRSLDAGVTLIEILVVLVLIGVSAGVILYALPSAPNSRTVAQEADLLMSRLNIAAERSLIDGKLFRLNWTLDSYSFEEWSEGAWQNASGAPLAENHRLADDLLLSGPAGAQRGTVRITPDLLPNSAGVDVLRLASGHLGRILTFDGASAVLSDATQ</sequence>
<dbReference type="RefSeq" id="WP_025060937.1">
    <property type="nucleotide sequence ID" value="NZ_RAQK01000001.1"/>
</dbReference>
<dbReference type="EMBL" id="RAQK01000001">
    <property type="protein sequence ID" value="RKE97548.1"/>
    <property type="molecule type" value="Genomic_DNA"/>
</dbReference>
<dbReference type="GO" id="GO:0016020">
    <property type="term" value="C:membrane"/>
    <property type="evidence" value="ECO:0007669"/>
    <property type="project" value="UniProtKB-SubCell"/>
</dbReference>
<dbReference type="Proteomes" id="UP000284407">
    <property type="component" value="Unassembled WGS sequence"/>
</dbReference>
<keyword evidence="4 6" id="KW-1133">Transmembrane helix</keyword>
<evidence type="ECO:0000256" key="5">
    <source>
        <dbReference type="ARBA" id="ARBA00023136"/>
    </source>
</evidence>
<reference evidence="7 8" key="1">
    <citation type="submission" date="2018-09" db="EMBL/GenBank/DDBJ databases">
        <title>Genomic Encyclopedia of Archaeal and Bacterial Type Strains, Phase II (KMG-II): from individual species to whole genera.</title>
        <authorList>
            <person name="Goeker M."/>
        </authorList>
    </citation>
    <scope>NUCLEOTIDE SEQUENCE [LARGE SCALE GENOMIC DNA]</scope>
    <source>
        <strain evidence="7 8">DSM 11458</strain>
    </source>
</reference>